<organism evidence="12 13">
    <name type="scientific">Desulfonatronum thiosulfatophilum</name>
    <dbReference type="NCBI Taxonomy" id="617002"/>
    <lineage>
        <taxon>Bacteria</taxon>
        <taxon>Pseudomonadati</taxon>
        <taxon>Thermodesulfobacteriota</taxon>
        <taxon>Desulfovibrionia</taxon>
        <taxon>Desulfovibrionales</taxon>
        <taxon>Desulfonatronaceae</taxon>
        <taxon>Desulfonatronum</taxon>
    </lineage>
</organism>
<dbReference type="GO" id="GO:0015031">
    <property type="term" value="P:protein transport"/>
    <property type="evidence" value="ECO:0007669"/>
    <property type="project" value="UniProtKB-KW"/>
</dbReference>
<dbReference type="RefSeq" id="WP_092122831.1">
    <property type="nucleotide sequence ID" value="NZ_FMXO01000016.1"/>
</dbReference>
<comment type="similarity">
    <text evidence="2">Belongs to the YajC family.</text>
</comment>
<keyword evidence="13" id="KW-1185">Reference proteome</keyword>
<keyword evidence="8 11" id="KW-1133">Transmembrane helix</keyword>
<dbReference type="STRING" id="617002.SAMN05660653_02690"/>
<evidence type="ECO:0000256" key="8">
    <source>
        <dbReference type="ARBA" id="ARBA00022989"/>
    </source>
</evidence>
<evidence type="ECO:0000256" key="11">
    <source>
        <dbReference type="SAM" id="Phobius"/>
    </source>
</evidence>
<evidence type="ECO:0000256" key="9">
    <source>
        <dbReference type="ARBA" id="ARBA00023010"/>
    </source>
</evidence>
<keyword evidence="5" id="KW-1003">Cell membrane</keyword>
<dbReference type="Proteomes" id="UP000198771">
    <property type="component" value="Unassembled WGS sequence"/>
</dbReference>
<reference evidence="12 13" key="1">
    <citation type="submission" date="2016-10" db="EMBL/GenBank/DDBJ databases">
        <authorList>
            <person name="de Groot N.N."/>
        </authorList>
    </citation>
    <scope>NUCLEOTIDE SEQUENCE [LARGE SCALE GENOMIC DNA]</scope>
    <source>
        <strain evidence="12 13">ASO4-2</strain>
    </source>
</reference>
<dbReference type="EMBL" id="FMXO01000016">
    <property type="protein sequence ID" value="SDB53951.1"/>
    <property type="molecule type" value="Genomic_DNA"/>
</dbReference>
<keyword evidence="6 11" id="KW-0812">Transmembrane</keyword>
<protein>
    <recommendedName>
        <fullName evidence="3">Sec translocon accessory complex subunit YajC</fullName>
    </recommendedName>
</protein>
<evidence type="ECO:0000256" key="3">
    <source>
        <dbReference type="ARBA" id="ARBA00014962"/>
    </source>
</evidence>
<evidence type="ECO:0000256" key="10">
    <source>
        <dbReference type="ARBA" id="ARBA00023136"/>
    </source>
</evidence>
<evidence type="ECO:0000313" key="13">
    <source>
        <dbReference type="Proteomes" id="UP000198771"/>
    </source>
</evidence>
<evidence type="ECO:0000256" key="4">
    <source>
        <dbReference type="ARBA" id="ARBA00022448"/>
    </source>
</evidence>
<evidence type="ECO:0000256" key="2">
    <source>
        <dbReference type="ARBA" id="ARBA00006742"/>
    </source>
</evidence>
<evidence type="ECO:0000256" key="5">
    <source>
        <dbReference type="ARBA" id="ARBA00022475"/>
    </source>
</evidence>
<dbReference type="Pfam" id="PF02699">
    <property type="entry name" value="YajC"/>
    <property type="match status" value="1"/>
</dbReference>
<comment type="subcellular location">
    <subcellularLocation>
        <location evidence="1">Cell membrane</location>
        <topology evidence="1">Single-pass membrane protein</topology>
    </subcellularLocation>
</comment>
<dbReference type="PRINTS" id="PR01853">
    <property type="entry name" value="YAJCTRNLCASE"/>
</dbReference>
<keyword evidence="7" id="KW-0653">Protein transport</keyword>
<feature type="transmembrane region" description="Helical" evidence="11">
    <location>
        <begin position="20"/>
        <end position="40"/>
    </location>
</feature>
<keyword evidence="9" id="KW-0811">Translocation</keyword>
<evidence type="ECO:0000256" key="7">
    <source>
        <dbReference type="ARBA" id="ARBA00022927"/>
    </source>
</evidence>
<dbReference type="PANTHER" id="PTHR33909:SF1">
    <property type="entry name" value="SEC TRANSLOCON ACCESSORY COMPLEX SUBUNIT YAJC"/>
    <property type="match status" value="1"/>
</dbReference>
<dbReference type="InterPro" id="IPR003849">
    <property type="entry name" value="Preprotein_translocase_YajC"/>
</dbReference>
<sequence length="115" mass="12682">MIFEPSLAFAMGANGAEGQGNPITAFIPLIVMFAIFYFLLIRPQQKKAKQHREVLGNLKKGDRVITAGGLYGRIHALNDDILTLEIGDNVKVQTNRNYIAGLAETETRPVSKEPK</sequence>
<evidence type="ECO:0000256" key="1">
    <source>
        <dbReference type="ARBA" id="ARBA00004162"/>
    </source>
</evidence>
<name>A0A1G6E963_9BACT</name>
<keyword evidence="10 11" id="KW-0472">Membrane</keyword>
<dbReference type="PANTHER" id="PTHR33909">
    <property type="entry name" value="SEC TRANSLOCON ACCESSORY COMPLEX SUBUNIT YAJC"/>
    <property type="match status" value="1"/>
</dbReference>
<dbReference type="NCBIfam" id="TIGR00739">
    <property type="entry name" value="yajC"/>
    <property type="match status" value="1"/>
</dbReference>
<proteinExistence type="inferred from homology"/>
<dbReference type="GO" id="GO:0005886">
    <property type="term" value="C:plasma membrane"/>
    <property type="evidence" value="ECO:0007669"/>
    <property type="project" value="UniProtKB-SubCell"/>
</dbReference>
<dbReference type="OrthoDB" id="9811406at2"/>
<accession>A0A1G6E963</accession>
<evidence type="ECO:0000313" key="12">
    <source>
        <dbReference type="EMBL" id="SDB53951.1"/>
    </source>
</evidence>
<dbReference type="AlphaFoldDB" id="A0A1G6E963"/>
<keyword evidence="4" id="KW-0813">Transport</keyword>
<dbReference type="SMART" id="SM01323">
    <property type="entry name" value="YajC"/>
    <property type="match status" value="1"/>
</dbReference>
<evidence type="ECO:0000256" key="6">
    <source>
        <dbReference type="ARBA" id="ARBA00022692"/>
    </source>
</evidence>
<gene>
    <name evidence="12" type="ORF">SAMN05660653_02690</name>
</gene>